<dbReference type="EMBL" id="VDFV01000028">
    <property type="protein sequence ID" value="TNC67528.1"/>
    <property type="molecule type" value="Genomic_DNA"/>
</dbReference>
<accession>A0A5C4NBF8</accession>
<dbReference type="InterPro" id="IPR043129">
    <property type="entry name" value="ATPase_NBD"/>
</dbReference>
<evidence type="ECO:0000313" key="2">
    <source>
        <dbReference type="EMBL" id="TNC67528.1"/>
    </source>
</evidence>
<feature type="region of interest" description="Disordered" evidence="1">
    <location>
        <begin position="431"/>
        <end position="453"/>
    </location>
</feature>
<feature type="region of interest" description="Disordered" evidence="1">
    <location>
        <begin position="1"/>
        <end position="25"/>
    </location>
</feature>
<dbReference type="Proteomes" id="UP000305709">
    <property type="component" value="Unassembled WGS sequence"/>
</dbReference>
<dbReference type="Gene3D" id="3.30.420.40">
    <property type="match status" value="2"/>
</dbReference>
<dbReference type="AlphaFoldDB" id="A0A5C4NBF8"/>
<evidence type="ECO:0000256" key="1">
    <source>
        <dbReference type="SAM" id="MobiDB-lite"/>
    </source>
</evidence>
<comment type="caution">
    <text evidence="2">The sequence shown here is derived from an EMBL/GenBank/DDBJ whole genome shotgun (WGS) entry which is preliminary data.</text>
</comment>
<sequence length="453" mass="47613">MQALDREDEGTRSRGRGRPRGSETASGSVIEILNLVRTGQATTRQEIERVGEFGRAIVADRLALLTELGLVDESELGAATGGRAPRLVRFAADRGRVLVATLDQTALGVGIADLSGRLLMEHHEPVDLTEPAAAILDRVTSLFDWILSRQSGPGAAPWAVSLSVPAPVAEAGGTFLTETPPILPGWEGTFFVETLVRRYGAPVWMRSSVETMTMGELHGGAGIGCTAMLFVKVGKRIGAGLVCDGRLWRGAMGAAGLIGQLPVQTGERTGTLDALAGSEMIAREGQAAAEEGRSTLLADLHRRHGALSAAEVSQAAQMGDRTAMEILSQSGRLIGHVVATLANALNPEIIVLSGSVAQSNDILLAAVREAVYGASHPLVTRDLRIVRSQMSSSAGLVGAAMVAVEGLFAPPMLKDWVLQGRPMAHPGFAALRDRLEDPPPAPAKPAAPRNDRT</sequence>
<keyword evidence="3" id="KW-1185">Reference proteome</keyword>
<proteinExistence type="predicted"/>
<dbReference type="Pfam" id="PF00480">
    <property type="entry name" value="ROK"/>
    <property type="match status" value="1"/>
</dbReference>
<dbReference type="RefSeq" id="WP_139082631.1">
    <property type="nucleotide sequence ID" value="NZ_VDFV01000028.1"/>
</dbReference>
<organism evidence="2 3">
    <name type="scientific">Rubellimicrobium roseum</name>
    <dbReference type="NCBI Taxonomy" id="687525"/>
    <lineage>
        <taxon>Bacteria</taxon>
        <taxon>Pseudomonadati</taxon>
        <taxon>Pseudomonadota</taxon>
        <taxon>Alphaproteobacteria</taxon>
        <taxon>Rhodobacterales</taxon>
        <taxon>Roseobacteraceae</taxon>
        <taxon>Rubellimicrobium</taxon>
    </lineage>
</organism>
<dbReference type="PANTHER" id="PTHR18964">
    <property type="entry name" value="ROK (REPRESSOR, ORF, KINASE) FAMILY"/>
    <property type="match status" value="1"/>
</dbReference>
<dbReference type="OrthoDB" id="8595273at2"/>
<evidence type="ECO:0000313" key="3">
    <source>
        <dbReference type="Proteomes" id="UP000305709"/>
    </source>
</evidence>
<protein>
    <submittedName>
        <fullName evidence="2">ROK family protein</fullName>
    </submittedName>
</protein>
<dbReference type="CDD" id="cd23763">
    <property type="entry name" value="ASKHA_ATPase_ROK"/>
    <property type="match status" value="1"/>
</dbReference>
<reference evidence="2 3" key="1">
    <citation type="submission" date="2019-06" db="EMBL/GenBank/DDBJ databases">
        <authorList>
            <person name="Jiang L."/>
        </authorList>
    </citation>
    <scope>NUCLEOTIDE SEQUENCE [LARGE SCALE GENOMIC DNA]</scope>
    <source>
        <strain evidence="2 3">YIM 48858</strain>
    </source>
</reference>
<dbReference type="PANTHER" id="PTHR18964:SF173">
    <property type="entry name" value="GLUCOKINASE"/>
    <property type="match status" value="1"/>
</dbReference>
<dbReference type="SUPFAM" id="SSF53067">
    <property type="entry name" value="Actin-like ATPase domain"/>
    <property type="match status" value="1"/>
</dbReference>
<gene>
    <name evidence="2" type="ORF">FHG71_15600</name>
</gene>
<dbReference type="InterPro" id="IPR000600">
    <property type="entry name" value="ROK"/>
</dbReference>
<name>A0A5C4NBF8_9RHOB</name>